<feature type="compositionally biased region" description="Low complexity" evidence="1">
    <location>
        <begin position="155"/>
        <end position="171"/>
    </location>
</feature>
<feature type="region of interest" description="Disordered" evidence="1">
    <location>
        <begin position="1869"/>
        <end position="1901"/>
    </location>
</feature>
<feature type="region of interest" description="Disordered" evidence="1">
    <location>
        <begin position="2508"/>
        <end position="2567"/>
    </location>
</feature>
<feature type="compositionally biased region" description="Basic and acidic residues" evidence="1">
    <location>
        <begin position="2557"/>
        <end position="2567"/>
    </location>
</feature>
<feature type="region of interest" description="Disordered" evidence="1">
    <location>
        <begin position="2116"/>
        <end position="2166"/>
    </location>
</feature>
<dbReference type="InterPro" id="IPR044081">
    <property type="entry name" value="DUF5776"/>
</dbReference>
<evidence type="ECO:0000256" key="1">
    <source>
        <dbReference type="SAM" id="MobiDB-lite"/>
    </source>
</evidence>
<feature type="region of interest" description="Disordered" evidence="1">
    <location>
        <begin position="2240"/>
        <end position="2268"/>
    </location>
</feature>
<feature type="compositionally biased region" description="Polar residues" evidence="1">
    <location>
        <begin position="1989"/>
        <end position="2006"/>
    </location>
</feature>
<feature type="region of interest" description="Disordered" evidence="1">
    <location>
        <begin position="2684"/>
        <end position="2708"/>
    </location>
</feature>
<dbReference type="Proteomes" id="UP000767392">
    <property type="component" value="Unassembled WGS sequence"/>
</dbReference>
<feature type="compositionally biased region" description="Polar residues" evidence="1">
    <location>
        <begin position="2050"/>
        <end position="2065"/>
    </location>
</feature>
<feature type="compositionally biased region" description="Polar residues" evidence="1">
    <location>
        <begin position="78"/>
        <end position="88"/>
    </location>
</feature>
<protein>
    <recommendedName>
        <fullName evidence="2">DUF5776 domain-containing protein</fullName>
    </recommendedName>
</protein>
<sequence>MQYNKNQFRKVNDKKVLKKVKKEWVVASVATLAFLGTSAFYGVSMNDVTVHADPTTSAQNTTRKQTTPSTDSQSTSTVNSASGAINGNSQTASGASSTASSIAQGDFKGSGEQVQKDSSVANSGVNTIATNSASVNGYVKSAASRSPQQNTSAEATSASNDQASASSANTDTVNAASDAVTQSNGFSLASSANSASQNASGNVSNANNDFNSLSNEYSLASSANVINNSLGSTGRTDDYNKINNDYTNISGAYQKASNAQSSLTPNSSSIETANGSIQADWNSINNSSDFGGNSATPSQNSIAVKSSYDVSEYTAATENSGAVSTASSAISQASATIAQNSVSVVTAAKDLNDTLNDDTYQGTLGANDAWTQIESGGTPQLTTGHDEAYNQAFQGVIAAHGQYVNDVTNEGTNTSYQQSYKDYIRAHEQSGATDYQNGNYSGDNDPTTAGNNVTAFDNYLDATYNNANNTSVTGVPNSGFIDAKKVNTTNNQSAQYTYGINYFLAKQGASDAETGKWNGHNNRVATSYNPNADSTNAYDQAYQGANDAIQQQFAGSGSSPFQQVQNYTGSNSSYYQTGYNDVAQQTQQGVAFADNATHLYNILYEDNGTYNEANNSANAINTINITNDINNGDLGNYSELDLKLYTSNLNINGQNHIYDAQSIEYNLKSQENNNQSLMVENFRTIYGANYYGPFTFNNEANISFNNINYVGAQLLSASNNNTSFQGNTNSHLVQYYNSPYSINVATEGNSGNNGQEDLEIASMTLAPGANYFGDTAKGDGGDATLIDSGTVTLGKNSNLVVRAASGTGGGGESIYDSDSDGVVIKSSSGTLNVNQGADLDIVPILENNSKYGAMGIYSEGNINVDGGRINIQSPVGNDNVEGDSCLMDVESGSVNVYNSGLLNIQSGKYLNNNPSNNSLNYGLLYLGSGSVNIYNRGNLIVKNLSGTNEAEKLICGSINVDDIGENGVQLQNTNNQNSTFVTGQIVAKSVQFDNGKGSDPNNWYYTLNVNSNSNGAINYNYTNGQNKNTSTPSTETLASNDVLNLRSVPTVDFAGNIATNSDGNGGTIISGYAKVYDYNTAANNIYAGYSQGSSANLSSVPAYSSLISDTANSVKDDFTGKYYNQSIGFSDGNKLVPFSYDLKNTTGSNTFGVTLNYGISQVNLVLVNNPDGTPAFYSVVDGSGQTYVNNQSLANVNQANSDAITDAQNGNDNVKQQNIGTYNANIGQYQDSYDSAKAGYQYFSQHPNLSPDDLIANAPNSNSDTFLPNSFIKGYEQATTDETTPAQKQGAQDFTDGKAKNSSVGDATKQEYYDNGYSGAQQGYQDAVSGANNKPQRVTTKSTIGYDMGYSDGQGAAAGYQLAESKTNPKSTDNLSGSQLSNQSKTAYQAVADAIQHYNGNNHDATNIDVSTSNGKSADYVKAYNTAINSIEQTNIVGQNNFLAGQPANDSSFSNAEKSTYNDAYSKAQTGFNEGLNNPDATATNANELAGIKAAQIGKQAYDQAVADYPNNIKTPYTGADANVYNATIDGLKSADSDTSKTRPTSNDGAALFYDVAKSQELGKTDAEKSINQNNDGQNKATITADQVTDANASNHGAYADGYNALMNGYNDGLQKSDKNTHTNNGELSRAYNDGNVLGQKAKGANDFLAGNQNTDSANTNYTTGFNNAKDGYQDGVDPNNASTASADDKQTLEYQRALAVGKAAQSDFHQAEQNAQPSGNSSQQTTADGVNDAIAKVQSNNGTNGGNDISSIQPLGQADAGTASYKLAYNQALSDAKDANADAINTFNAGKPVSDSNLTPANQAVYQQAYDTYQKGYGEGLKNDPAPTADMISKMTPNEKAGYEKAQQFATGYNDAIKDYYNNGLTHPDASKRNEPGYTDAINGLIDGLNTTDKPNPDSPVYEIARAESVGAKNGIIDAKDRGTSDHSAVPAEIVNSQAYKDAYQASKNGYNGGNNGSGQYDQPNNPIYTHSFNQGAQQRGADDFVNGTATDDANNEAKINSSSKPYDKNYAQGVKDAQAAYYGQANNNSLASQTGQIASKEYQSGYQAAQNGDATAPDKSTNPDGYEAYWGAQAGANTGKNAPDGLNTNSLAYKSAKAQAQGEATKGAQQYLDDKLNGDSLSPSGNALYNQGYNNQKSYDNGFDNPSSEVPTNLTPGEKTAYKDGQNAISSYNNAKANANATQNGDANYNGAVQGYQDALKGTSFNPTNNMKSNNPTAYQAAYSKAYAEASAQKNNGAGQAITDGDTGANKKGTSGSNNTQDNNAFNRGYANQVAYDKLPESQKILQAAKDNINNNKQPVVDDDAYEGAKAGLNDGASANDKYHNDLSKSSAYQTAYNQSYNQIQKDRVAGSNDFFNQVNGDNLNNPDKIKAAVSSKNGSKDVDSNAQNNGFDYQKGYAIGINDSNAQPTNNDSDAYKAGLAMAKQASAGYQAAQGLDNPMPNANPIKNAQGTTITDPNAEQGYQAAAQAFQDVKAGKSPSNNANQPSSYQAAYSMAYNVDQAAKSNGSNATLNNPNSGLTPNSPYSESQKAESTLYNQGINDTQNGYNSIIQPKNDKSTAEEKKTAEYQAGASLGKQILNGAQSAANGDAKAPENKISNDGYQATLAAMKQVSVDATKHQLDLNNIKVPDNISNNAKVVYVDSYQAAAQAFNDDVKSDNKTDVLSQSPLYQYVYGKSFDNDQAAKQNGQNDALKNPNGNISNPYSNDDVKSILYAQGNQAVKNGYNSVVSPKSFSNEYAGSNEYNAGIQLANSSMAGVQAAATNKPAPSDPVANASYQVAKLAINNSVNDAKNGKNLGSDGKLDPTKITVPSNVSPAMQRTYLDVYNGGYQGYQNGLNGGSAKPDSNDSDAQLVDYIAAYSNAYQQGQKDIPAPTITPQQPPKVNPKPVFNSAILNNFLNGTYQSKFVSVAAKKAYDKAYADVKDGVEAALKDVINGASGNHYYNQGYEAGKHGLAGIRAAELGKKLTSDHNKAYIKGFDGYEAGKKAAEAVFDNSKHDLSNKGAIYSYAYKQAYKQEERHQNNLGIKQGIENAKKNHKIPKDFDNKHSKEYVKAYLQAYRREEKRDTPRYIYNLRTLFTHRNVKFSHKNRIHEYKKAPRYDAHIFKVLGLDYSKTGLPRYRVRNGYVTVRPDYVANLYYQTNFKKFRVIKPSGVSIHTNKYFDNDNVVKKLHKNDIFKVQKVVKYNGITRFYVGNGKYITSDKTYVSKVGK</sequence>
<feature type="compositionally biased region" description="Low complexity" evidence="1">
    <location>
        <begin position="89"/>
        <end position="105"/>
    </location>
</feature>
<proteinExistence type="predicted"/>
<dbReference type="RefSeq" id="WP_105988362.1">
    <property type="nucleotide sequence ID" value="NZ_POST01000005.1"/>
</dbReference>
<feature type="region of interest" description="Disordered" evidence="1">
    <location>
        <begin position="2050"/>
        <end position="2069"/>
    </location>
</feature>
<feature type="compositionally biased region" description="Polar residues" evidence="1">
    <location>
        <begin position="2254"/>
        <end position="2268"/>
    </location>
</feature>
<accession>A0ABY2YSE9</accession>
<feature type="region of interest" description="Disordered" evidence="1">
    <location>
        <begin position="1704"/>
        <end position="1728"/>
    </location>
</feature>
<feature type="compositionally biased region" description="Polar residues" evidence="1">
    <location>
        <begin position="1961"/>
        <end position="1979"/>
    </location>
</feature>
<feature type="compositionally biased region" description="Polar residues" evidence="1">
    <location>
        <begin position="143"/>
        <end position="154"/>
    </location>
</feature>
<feature type="region of interest" description="Disordered" evidence="1">
    <location>
        <begin position="1279"/>
        <end position="1318"/>
    </location>
</feature>
<evidence type="ECO:0000313" key="4">
    <source>
        <dbReference type="Proteomes" id="UP000767392"/>
    </source>
</evidence>
<feature type="region of interest" description="Disordered" evidence="1">
    <location>
        <begin position="140"/>
        <end position="171"/>
    </location>
</feature>
<evidence type="ECO:0000313" key="3">
    <source>
        <dbReference type="EMBL" id="TPR12891.1"/>
    </source>
</evidence>
<organism evidence="3 4">
    <name type="scientific">Apilactobacillus timberlakei</name>
    <dbReference type="NCBI Taxonomy" id="2008380"/>
    <lineage>
        <taxon>Bacteria</taxon>
        <taxon>Bacillati</taxon>
        <taxon>Bacillota</taxon>
        <taxon>Bacilli</taxon>
        <taxon>Lactobacillales</taxon>
        <taxon>Lactobacillaceae</taxon>
        <taxon>Apilactobacillus</taxon>
    </lineage>
</organism>
<dbReference type="EMBL" id="QUAM01000005">
    <property type="protein sequence ID" value="TPR12891.1"/>
    <property type="molecule type" value="Genomic_DNA"/>
</dbReference>
<evidence type="ECO:0000259" key="2">
    <source>
        <dbReference type="Pfam" id="PF19087"/>
    </source>
</evidence>
<name>A0ABY2YSE9_9LACO</name>
<feature type="region of interest" description="Disordered" evidence="1">
    <location>
        <begin position="1947"/>
        <end position="2009"/>
    </location>
</feature>
<feature type="compositionally biased region" description="Polar residues" evidence="1">
    <location>
        <begin position="2121"/>
        <end position="2157"/>
    </location>
</feature>
<dbReference type="Pfam" id="PF19087">
    <property type="entry name" value="DUF5776"/>
    <property type="match status" value="1"/>
</dbReference>
<feature type="compositionally biased region" description="Polar residues" evidence="1">
    <location>
        <begin position="54"/>
        <end position="64"/>
    </location>
</feature>
<feature type="domain" description="DUF5776" evidence="2">
    <location>
        <begin position="3142"/>
        <end position="3210"/>
    </location>
</feature>
<reference evidence="3 4" key="1">
    <citation type="submission" date="2018-08" db="EMBL/GenBank/DDBJ databases">
        <title>Comparative genomics of wild bee and flower associated Lactobacillus reveals potential adaptation to the bee host.</title>
        <authorList>
            <person name="Vuong H.Q."/>
            <person name="Mcfrederick Q.S."/>
        </authorList>
    </citation>
    <scope>NUCLEOTIDE SEQUENCE [LARGE SCALE GENOMIC DNA]</scope>
    <source>
        <strain evidence="3 4">HV_04</strain>
    </source>
</reference>
<feature type="compositionally biased region" description="Polar residues" evidence="1">
    <location>
        <begin position="1652"/>
        <end position="1667"/>
    </location>
</feature>
<feature type="region of interest" description="Disordered" evidence="1">
    <location>
        <begin position="54"/>
        <end position="120"/>
    </location>
</feature>
<feature type="region of interest" description="Disordered" evidence="1">
    <location>
        <begin position="1652"/>
        <end position="1690"/>
    </location>
</feature>
<feature type="compositionally biased region" description="Polar residues" evidence="1">
    <location>
        <begin position="1279"/>
        <end position="1292"/>
    </location>
</feature>
<feature type="compositionally biased region" description="Low complexity" evidence="1">
    <location>
        <begin position="65"/>
        <end position="77"/>
    </location>
</feature>
<feature type="compositionally biased region" description="Polar residues" evidence="1">
    <location>
        <begin position="2686"/>
        <end position="2708"/>
    </location>
</feature>
<feature type="compositionally biased region" description="Polar residues" evidence="1">
    <location>
        <begin position="2508"/>
        <end position="2555"/>
    </location>
</feature>
<keyword evidence="4" id="KW-1185">Reference proteome</keyword>
<gene>
    <name evidence="3" type="ORF">DY048_06885</name>
</gene>
<feature type="compositionally biased region" description="Polar residues" evidence="1">
    <location>
        <begin position="1708"/>
        <end position="1728"/>
    </location>
</feature>
<comment type="caution">
    <text evidence="3">The sequence shown here is derived from an EMBL/GenBank/DDBJ whole genome shotgun (WGS) entry which is preliminary data.</text>
</comment>